<dbReference type="Proteomes" id="UP000315700">
    <property type="component" value="Chromosome"/>
</dbReference>
<keyword evidence="2" id="KW-0813">Transport</keyword>
<feature type="transmembrane region" description="Helical" evidence="6">
    <location>
        <begin position="184"/>
        <end position="204"/>
    </location>
</feature>
<evidence type="ECO:0000313" key="8">
    <source>
        <dbReference type="Proteomes" id="UP000315700"/>
    </source>
</evidence>
<protein>
    <submittedName>
        <fullName evidence="7">Putative amino acid permease YhdG</fullName>
    </submittedName>
</protein>
<reference evidence="7 8" key="1">
    <citation type="submission" date="2019-02" db="EMBL/GenBank/DDBJ databases">
        <title>Deep-cultivation of Planctomycetes and their phenomic and genomic characterization uncovers novel biology.</title>
        <authorList>
            <person name="Wiegand S."/>
            <person name="Jogler M."/>
            <person name="Boedeker C."/>
            <person name="Pinto D."/>
            <person name="Vollmers J."/>
            <person name="Rivas-Marin E."/>
            <person name="Kohn T."/>
            <person name="Peeters S.H."/>
            <person name="Heuer A."/>
            <person name="Rast P."/>
            <person name="Oberbeckmann S."/>
            <person name="Bunk B."/>
            <person name="Jeske O."/>
            <person name="Meyerdierks A."/>
            <person name="Storesund J.E."/>
            <person name="Kallscheuer N."/>
            <person name="Luecker S."/>
            <person name="Lage O.M."/>
            <person name="Pohl T."/>
            <person name="Merkel B.J."/>
            <person name="Hornburger P."/>
            <person name="Mueller R.-W."/>
            <person name="Bruemmer F."/>
            <person name="Labrenz M."/>
            <person name="Spormann A.M."/>
            <person name="Op den Camp H."/>
            <person name="Overmann J."/>
            <person name="Amann R."/>
            <person name="Jetten M.S.M."/>
            <person name="Mascher T."/>
            <person name="Medema M.H."/>
            <person name="Devos D.P."/>
            <person name="Kaster A.-K."/>
            <person name="Ovreas L."/>
            <person name="Rohde M."/>
            <person name="Galperin M.Y."/>
            <person name="Jogler C."/>
        </authorList>
    </citation>
    <scope>NUCLEOTIDE SEQUENCE [LARGE SCALE GENOMIC DNA]</scope>
    <source>
        <strain evidence="7 8">Pan44</strain>
    </source>
</reference>
<evidence type="ECO:0000256" key="1">
    <source>
        <dbReference type="ARBA" id="ARBA00004141"/>
    </source>
</evidence>
<dbReference type="Pfam" id="PF13520">
    <property type="entry name" value="AA_permease_2"/>
    <property type="match status" value="1"/>
</dbReference>
<feature type="transmembrane region" description="Helical" evidence="6">
    <location>
        <begin position="394"/>
        <end position="416"/>
    </location>
</feature>
<keyword evidence="3 6" id="KW-0812">Transmembrane</keyword>
<evidence type="ECO:0000256" key="3">
    <source>
        <dbReference type="ARBA" id="ARBA00022692"/>
    </source>
</evidence>
<evidence type="ECO:0000313" key="7">
    <source>
        <dbReference type="EMBL" id="QDT53083.1"/>
    </source>
</evidence>
<sequence>MTDPAPDDVANVRAHDAKMLGRLGYKQELARRMSGFSNLAISLSIICVLAGGLTSFHLGYCSVGGAAIGIGWPVACMMSLAVAAAMAQLASAFPTAGGLYHWAAILGGRGWGWVTAWFNIVGLVTVLAAINVGAFEFLTRAFLPDVEPGLSLQLSIVGVITVSQAILNHLGIRLTTRLTDFSGYWILTVSLVLTVVLLAVTRSFDLSRLITFSNFSGQPADSPVWPGTESIAWLFALGLLLPAYTITGFDASAHVAEETLNADHTVPVGILRSVLVSGIAGWIMLSAIVLAIPDPAEAAAQGSTVFFGTLRAIVPPVVVHFLCGAIVVAQYLCGLATVTSASRMAFAFARDGGLPFSNSLRTVHPDLKTPVAAIWTVSAASFLFTVYSPVYSTITAVCTISLYISYVLPIAIGFIVYRKSWKQMGPWDLGRWFRPLALVSVLYCTMLIVIGMQPPNDKSFIVLSGLCVLLLIGWFLAARRHFVGPPRIMQELRHARMGASSLPSQVPEEATT</sequence>
<proteinExistence type="predicted"/>
<feature type="transmembrane region" description="Helical" evidence="6">
    <location>
        <begin position="312"/>
        <end position="334"/>
    </location>
</feature>
<name>A0A517SAE5_9PLAN</name>
<organism evidence="7 8">
    <name type="scientific">Caulifigura coniformis</name>
    <dbReference type="NCBI Taxonomy" id="2527983"/>
    <lineage>
        <taxon>Bacteria</taxon>
        <taxon>Pseudomonadati</taxon>
        <taxon>Planctomycetota</taxon>
        <taxon>Planctomycetia</taxon>
        <taxon>Planctomycetales</taxon>
        <taxon>Planctomycetaceae</taxon>
        <taxon>Caulifigura</taxon>
    </lineage>
</organism>
<feature type="transmembrane region" description="Helical" evidence="6">
    <location>
        <begin position="111"/>
        <end position="130"/>
    </location>
</feature>
<dbReference type="FunCoup" id="A0A517SAE5">
    <property type="interactions" value="137"/>
</dbReference>
<dbReference type="RefSeq" id="WP_197453879.1">
    <property type="nucleotide sequence ID" value="NZ_CP036271.1"/>
</dbReference>
<gene>
    <name evidence="7" type="primary">yhdG</name>
    <name evidence="7" type="ORF">Pan44_10980</name>
</gene>
<evidence type="ECO:0000256" key="4">
    <source>
        <dbReference type="ARBA" id="ARBA00022989"/>
    </source>
</evidence>
<feature type="transmembrane region" description="Helical" evidence="6">
    <location>
        <begin position="70"/>
        <end position="90"/>
    </location>
</feature>
<keyword evidence="8" id="KW-1185">Reference proteome</keyword>
<dbReference type="KEGG" id="ccos:Pan44_10980"/>
<dbReference type="AlphaFoldDB" id="A0A517SAE5"/>
<dbReference type="PANTHER" id="PTHR45649">
    <property type="entry name" value="AMINO-ACID PERMEASE BAT1"/>
    <property type="match status" value="1"/>
</dbReference>
<dbReference type="PANTHER" id="PTHR45649:SF26">
    <property type="entry name" value="OS04G0435100 PROTEIN"/>
    <property type="match status" value="1"/>
</dbReference>
<dbReference type="GO" id="GO:0022857">
    <property type="term" value="F:transmembrane transporter activity"/>
    <property type="evidence" value="ECO:0007669"/>
    <property type="project" value="InterPro"/>
</dbReference>
<dbReference type="EMBL" id="CP036271">
    <property type="protein sequence ID" value="QDT53083.1"/>
    <property type="molecule type" value="Genomic_DNA"/>
</dbReference>
<evidence type="ECO:0000256" key="5">
    <source>
        <dbReference type="ARBA" id="ARBA00023136"/>
    </source>
</evidence>
<evidence type="ECO:0000256" key="2">
    <source>
        <dbReference type="ARBA" id="ARBA00022448"/>
    </source>
</evidence>
<feature type="transmembrane region" description="Helical" evidence="6">
    <location>
        <begin position="371"/>
        <end position="388"/>
    </location>
</feature>
<feature type="transmembrane region" description="Helical" evidence="6">
    <location>
        <begin position="231"/>
        <end position="249"/>
    </location>
</feature>
<dbReference type="InterPro" id="IPR002293">
    <property type="entry name" value="AA/rel_permease1"/>
</dbReference>
<dbReference type="PIRSF" id="PIRSF006060">
    <property type="entry name" value="AA_transporter"/>
    <property type="match status" value="1"/>
</dbReference>
<dbReference type="Gene3D" id="1.20.1740.10">
    <property type="entry name" value="Amino acid/polyamine transporter I"/>
    <property type="match status" value="1"/>
</dbReference>
<keyword evidence="5 6" id="KW-0472">Membrane</keyword>
<feature type="transmembrane region" description="Helical" evidence="6">
    <location>
        <begin position="459"/>
        <end position="477"/>
    </location>
</feature>
<dbReference type="InParanoid" id="A0A517SAE5"/>
<keyword evidence="4 6" id="KW-1133">Transmembrane helix</keyword>
<feature type="transmembrane region" description="Helical" evidence="6">
    <location>
        <begin position="270"/>
        <end position="292"/>
    </location>
</feature>
<feature type="transmembrane region" description="Helical" evidence="6">
    <location>
        <begin position="436"/>
        <end position="453"/>
    </location>
</feature>
<feature type="transmembrane region" description="Helical" evidence="6">
    <location>
        <begin position="36"/>
        <end position="58"/>
    </location>
</feature>
<evidence type="ECO:0000256" key="6">
    <source>
        <dbReference type="SAM" id="Phobius"/>
    </source>
</evidence>
<comment type="subcellular location">
    <subcellularLocation>
        <location evidence="1">Membrane</location>
        <topology evidence="1">Multi-pass membrane protein</topology>
    </subcellularLocation>
</comment>
<accession>A0A517SAE5</accession>
<dbReference type="GO" id="GO:0016020">
    <property type="term" value="C:membrane"/>
    <property type="evidence" value="ECO:0007669"/>
    <property type="project" value="UniProtKB-SubCell"/>
</dbReference>